<comment type="similarity">
    <text evidence="2">Belongs to the mitochondrion-specific ribosomal protein mS33 family.</text>
</comment>
<dbReference type="PANTHER" id="PTHR13362">
    <property type="entry name" value="MITOCHONDRIAL RIBOSOMAL PROTEIN S33"/>
    <property type="match status" value="1"/>
</dbReference>
<evidence type="ECO:0000256" key="4">
    <source>
        <dbReference type="ARBA" id="ARBA00023128"/>
    </source>
</evidence>
<feature type="region of interest" description="Disordered" evidence="7">
    <location>
        <begin position="76"/>
        <end position="109"/>
    </location>
</feature>
<keyword evidence="3" id="KW-0689">Ribosomal protein</keyword>
<dbReference type="Proteomes" id="UP001222325">
    <property type="component" value="Unassembled WGS sequence"/>
</dbReference>
<keyword evidence="4" id="KW-0496">Mitochondrion</keyword>
<comment type="caution">
    <text evidence="8">The sequence shown here is derived from an EMBL/GenBank/DDBJ whole genome shotgun (WGS) entry which is preliminary data.</text>
</comment>
<dbReference type="GO" id="GO:0005840">
    <property type="term" value="C:ribosome"/>
    <property type="evidence" value="ECO:0007669"/>
    <property type="project" value="UniProtKB-KW"/>
</dbReference>
<evidence type="ECO:0000256" key="6">
    <source>
        <dbReference type="ARBA" id="ARBA00035132"/>
    </source>
</evidence>
<name>A0AAD6XPG3_9AGAR</name>
<evidence type="ECO:0000313" key="9">
    <source>
        <dbReference type="Proteomes" id="UP001222325"/>
    </source>
</evidence>
<organism evidence="8 9">
    <name type="scientific">Mycena belliarum</name>
    <dbReference type="NCBI Taxonomy" id="1033014"/>
    <lineage>
        <taxon>Eukaryota</taxon>
        <taxon>Fungi</taxon>
        <taxon>Dikarya</taxon>
        <taxon>Basidiomycota</taxon>
        <taxon>Agaricomycotina</taxon>
        <taxon>Agaricomycetes</taxon>
        <taxon>Agaricomycetidae</taxon>
        <taxon>Agaricales</taxon>
        <taxon>Marasmiineae</taxon>
        <taxon>Mycenaceae</taxon>
        <taxon>Mycena</taxon>
    </lineage>
</organism>
<evidence type="ECO:0000256" key="1">
    <source>
        <dbReference type="ARBA" id="ARBA00004173"/>
    </source>
</evidence>
<evidence type="ECO:0000256" key="7">
    <source>
        <dbReference type="SAM" id="MobiDB-lite"/>
    </source>
</evidence>
<dbReference type="GO" id="GO:0005739">
    <property type="term" value="C:mitochondrion"/>
    <property type="evidence" value="ECO:0007669"/>
    <property type="project" value="UniProtKB-SubCell"/>
</dbReference>
<protein>
    <recommendedName>
        <fullName evidence="6">Small ribosomal subunit protein mS33</fullName>
    </recommendedName>
</protein>
<feature type="compositionally biased region" description="Basic residues" evidence="7">
    <location>
        <begin position="87"/>
        <end position="109"/>
    </location>
</feature>
<dbReference type="InterPro" id="IPR013219">
    <property type="entry name" value="Ribosomal_mS33"/>
</dbReference>
<dbReference type="PANTHER" id="PTHR13362:SF2">
    <property type="entry name" value="SMALL RIBOSOMAL SUBUNIT PROTEIN MS33"/>
    <property type="match status" value="1"/>
</dbReference>
<evidence type="ECO:0000256" key="3">
    <source>
        <dbReference type="ARBA" id="ARBA00022980"/>
    </source>
</evidence>
<dbReference type="GO" id="GO:1990904">
    <property type="term" value="C:ribonucleoprotein complex"/>
    <property type="evidence" value="ECO:0007669"/>
    <property type="project" value="UniProtKB-KW"/>
</dbReference>
<dbReference type="EMBL" id="JARJCN010000023">
    <property type="protein sequence ID" value="KAJ7089648.1"/>
    <property type="molecule type" value="Genomic_DNA"/>
</dbReference>
<accession>A0AAD6XPG3</accession>
<evidence type="ECO:0000256" key="2">
    <source>
        <dbReference type="ARBA" id="ARBA00008970"/>
    </source>
</evidence>
<reference evidence="8" key="1">
    <citation type="submission" date="2023-03" db="EMBL/GenBank/DDBJ databases">
        <title>Massive genome expansion in bonnet fungi (Mycena s.s.) driven by repeated elements and novel gene families across ecological guilds.</title>
        <authorList>
            <consortium name="Lawrence Berkeley National Laboratory"/>
            <person name="Harder C.B."/>
            <person name="Miyauchi S."/>
            <person name="Viragh M."/>
            <person name="Kuo A."/>
            <person name="Thoen E."/>
            <person name="Andreopoulos B."/>
            <person name="Lu D."/>
            <person name="Skrede I."/>
            <person name="Drula E."/>
            <person name="Henrissat B."/>
            <person name="Morin E."/>
            <person name="Kohler A."/>
            <person name="Barry K."/>
            <person name="LaButti K."/>
            <person name="Morin E."/>
            <person name="Salamov A."/>
            <person name="Lipzen A."/>
            <person name="Mereny Z."/>
            <person name="Hegedus B."/>
            <person name="Baldrian P."/>
            <person name="Stursova M."/>
            <person name="Weitz H."/>
            <person name="Taylor A."/>
            <person name="Grigoriev I.V."/>
            <person name="Nagy L.G."/>
            <person name="Martin F."/>
            <person name="Kauserud H."/>
        </authorList>
    </citation>
    <scope>NUCLEOTIDE SEQUENCE</scope>
    <source>
        <strain evidence="8">CBHHK173m</strain>
    </source>
</reference>
<keyword evidence="5" id="KW-0687">Ribonucleoprotein</keyword>
<feature type="compositionally biased region" description="Basic and acidic residues" evidence="7">
    <location>
        <begin position="76"/>
        <end position="86"/>
    </location>
</feature>
<dbReference type="AlphaFoldDB" id="A0AAD6XPG3"/>
<keyword evidence="9" id="KW-1185">Reference proteome</keyword>
<evidence type="ECO:0000313" key="8">
    <source>
        <dbReference type="EMBL" id="KAJ7089648.1"/>
    </source>
</evidence>
<evidence type="ECO:0000256" key="5">
    <source>
        <dbReference type="ARBA" id="ARBA00023274"/>
    </source>
</evidence>
<proteinExistence type="inferred from homology"/>
<gene>
    <name evidence="8" type="ORF">B0H15DRAFT_884780</name>
</gene>
<sequence>MAAAVRALPSQLKALTRLRCEIFQTAYNPRNLRTGAKYLRARLRGPSMAEYYPKTVNLSQIAREYPELGIVDEQEAQRMADVEDRKRRGKGTPKKAKKKADSRRAAKKR</sequence>
<comment type="subcellular location">
    <subcellularLocation>
        <location evidence="1">Mitochondrion</location>
    </subcellularLocation>
</comment>
<dbReference type="Pfam" id="PF08293">
    <property type="entry name" value="MRP-S33"/>
    <property type="match status" value="1"/>
</dbReference>